<organism evidence="1 2">
    <name type="scientific">Fusarium decemcellulare</name>
    <dbReference type="NCBI Taxonomy" id="57161"/>
    <lineage>
        <taxon>Eukaryota</taxon>
        <taxon>Fungi</taxon>
        <taxon>Dikarya</taxon>
        <taxon>Ascomycota</taxon>
        <taxon>Pezizomycotina</taxon>
        <taxon>Sordariomycetes</taxon>
        <taxon>Hypocreomycetidae</taxon>
        <taxon>Hypocreales</taxon>
        <taxon>Nectriaceae</taxon>
        <taxon>Fusarium</taxon>
        <taxon>Fusarium decemcellulare species complex</taxon>
    </lineage>
</organism>
<name>A0ACC1S6F1_9HYPO</name>
<sequence length="808" mass="89633">MPAGPRRSRQPSQARQSITAVSKVPALLWIETDMMGLAREECVANLQERLAKVEQRLDKPGHTPESKQTSLSPAGSSDPKIHGHGLTGGLAGLYEGSSSFINQVVQASELAQRTATSETPEAAHKISESFSHLDALLHPASRPSQLKEHQFSASGIARPTPPFDPLPVSVILTILQRLKTHSAILLAGYAITNISLIESLCQKVYFPTEPVSVGHVTCVNGILYMVFRELEVLEIPLLKDFNSAELIAQAERNFNLGIETFDVLAVPSFENVLALAIAVSRDQPAFCSWLTHAVSFFQVIKAQSEAKPMLCHTLAASAASHCQMLGYHREITYQRDQSGYAECKRRLFWTLYVFDKNASLIFGHASKVQDFEVDTQYPALSSEPGQRPWDMWFRLAIRLAKVQGQTYDRLYSAAGLQATPAERKQHLDLLTADMYKWRDDLERLDMSRANYPQVFALSKIHWDLMYYSTLTSLLRAPVTPGMGGEISTQCFQAARLSLHNHLLCFTGYHTSKLFTEADFANWVLHNSSFTPFVVIFLHAIAASSLEDVELLDQVVDTIKCARGGNTGTEKLFQICSTFARLARRMVEARNSCVGMYDQNTDSLRLAGTSEDVPPAWPEAFTSPPDQHFEAEGFSSWGNTDMSSILVDWINGQPPPTDMFGLELAINTECISAANSLRSSRGPNKPKFIIFKVSDDEQTVVVDEISSDKDYEVFREKLTSAVDKTGKPAPRYAVYDVDYDLGEDGKRTKTIFISWVPLSTPIKLRMIYASTMEDLKNSLNLGVFIHADGPGDIEWEDILDAASGGKAKA</sequence>
<protein>
    <submittedName>
        <fullName evidence="1">Uncharacterized protein</fullName>
    </submittedName>
</protein>
<evidence type="ECO:0000313" key="2">
    <source>
        <dbReference type="Proteomes" id="UP001148629"/>
    </source>
</evidence>
<reference evidence="1" key="1">
    <citation type="submission" date="2022-08" db="EMBL/GenBank/DDBJ databases">
        <title>Genome Sequence of Fusarium decemcellulare.</title>
        <authorList>
            <person name="Buettner E."/>
        </authorList>
    </citation>
    <scope>NUCLEOTIDE SEQUENCE</scope>
    <source>
        <strain evidence="1">Babe19</strain>
    </source>
</reference>
<dbReference type="Proteomes" id="UP001148629">
    <property type="component" value="Unassembled WGS sequence"/>
</dbReference>
<dbReference type="EMBL" id="JANRMS010000898">
    <property type="protein sequence ID" value="KAJ3533092.1"/>
    <property type="molecule type" value="Genomic_DNA"/>
</dbReference>
<evidence type="ECO:0000313" key="1">
    <source>
        <dbReference type="EMBL" id="KAJ3533092.1"/>
    </source>
</evidence>
<gene>
    <name evidence="1" type="ORF">NM208_g8140</name>
</gene>
<comment type="caution">
    <text evidence="1">The sequence shown here is derived from an EMBL/GenBank/DDBJ whole genome shotgun (WGS) entry which is preliminary data.</text>
</comment>
<accession>A0ACC1S6F1</accession>
<proteinExistence type="predicted"/>
<keyword evidence="2" id="KW-1185">Reference proteome</keyword>